<sequence length="95" mass="11479">MITSEHVEEFKARNRIFYDMEDERIKRDLEMSYEDIKRKCGNFSMKDISLGRELVYERTRYVFNDKLEEFHDNFLSSIVQLQIINMEVPEDGTTT</sequence>
<protein>
    <recommendedName>
        <fullName evidence="3">Bacteriophage</fullName>
    </recommendedName>
</protein>
<organism evidence="1 2">
    <name type="scientific">Staphylococcus virus IME1354_01</name>
    <dbReference type="NCBI Taxonomy" id="3070820"/>
    <lineage>
        <taxon>Viruses</taxon>
        <taxon>Duplodnaviria</taxon>
        <taxon>Heunggongvirae</taxon>
        <taxon>Uroviricota</taxon>
        <taxon>Caudoviricetes</taxon>
        <taxon>Zhangqianvirus</taxon>
        <taxon>Zhangqianvirus IME1354</taxon>
    </lineage>
</organism>
<dbReference type="EMBL" id="KY653126">
    <property type="protein sequence ID" value="ARM68379.1"/>
    <property type="molecule type" value="Genomic_DNA"/>
</dbReference>
<evidence type="ECO:0000313" key="1">
    <source>
        <dbReference type="EMBL" id="ARM68379.1"/>
    </source>
</evidence>
<keyword evidence="2" id="KW-1185">Reference proteome</keyword>
<name>A0A1W6JQ66_9CAUD</name>
<dbReference type="RefSeq" id="YP_010648371.1">
    <property type="nucleotide sequence ID" value="NC_070727.1"/>
</dbReference>
<dbReference type="KEGG" id="vg:77923809"/>
<dbReference type="Proteomes" id="UP000224518">
    <property type="component" value="Segment"/>
</dbReference>
<proteinExistence type="predicted"/>
<evidence type="ECO:0008006" key="3">
    <source>
        <dbReference type="Google" id="ProtNLM"/>
    </source>
</evidence>
<dbReference type="GeneID" id="77923809"/>
<accession>A0A1W6JQ66</accession>
<reference evidence="1 2" key="1">
    <citation type="submission" date="2017-02" db="EMBL/GenBank/DDBJ databases">
        <title>Analysis of active prophages from bacterial high-throughput sequencing data.</title>
        <authorList>
            <person name="Sun Q."/>
            <person name="Zhang X."/>
            <person name="Xing S."/>
            <person name="Tong Y.-G."/>
        </authorList>
    </citation>
    <scope>NUCLEOTIDE SEQUENCE [LARGE SCALE GENOMIC DNA]</scope>
</reference>
<evidence type="ECO:0000313" key="2">
    <source>
        <dbReference type="Proteomes" id="UP000224518"/>
    </source>
</evidence>